<name>A0AAE1G8Y2_PETCI</name>
<keyword evidence="2" id="KW-1133">Transmembrane helix</keyword>
<accession>A0AAE1G8Y2</accession>
<dbReference type="GO" id="GO:0033617">
    <property type="term" value="P:mitochondrial respiratory chain complex IV assembly"/>
    <property type="evidence" value="ECO:0007669"/>
    <property type="project" value="InterPro"/>
</dbReference>
<dbReference type="AlphaFoldDB" id="A0AAE1G8Y2"/>
<dbReference type="EMBL" id="JAWQEG010000630">
    <property type="protein sequence ID" value="KAK3887435.1"/>
    <property type="molecule type" value="Genomic_DNA"/>
</dbReference>
<dbReference type="PANTHER" id="PTHR34923">
    <property type="entry name" value="SMALL INTEGRAL MEMBRANE PROTEIN 20"/>
    <property type="match status" value="1"/>
</dbReference>
<evidence type="ECO:0000256" key="1">
    <source>
        <dbReference type="SAM" id="MobiDB-lite"/>
    </source>
</evidence>
<comment type="caution">
    <text evidence="3">The sequence shown here is derived from an EMBL/GenBank/DDBJ whole genome shotgun (WGS) entry which is preliminary data.</text>
</comment>
<feature type="transmembrane region" description="Helical" evidence="2">
    <location>
        <begin position="60"/>
        <end position="81"/>
    </location>
</feature>
<evidence type="ECO:0008006" key="5">
    <source>
        <dbReference type="Google" id="ProtNLM"/>
    </source>
</evidence>
<sequence>MSFHTLTFLSGSPAHSVSAPYCIQKGPGLGPRLGDGRGRKQKSAAGHRFRRMTVLKGWRYAAFLGGFVGFIGAAIYPIIIYPMMNPEVYKKAQAENRKGINQEDIQPGNMKVWTDPFGRKQQ</sequence>
<dbReference type="GO" id="GO:0005743">
    <property type="term" value="C:mitochondrial inner membrane"/>
    <property type="evidence" value="ECO:0007669"/>
    <property type="project" value="TreeGrafter"/>
</dbReference>
<protein>
    <recommendedName>
        <fullName evidence="5">Small integral membrane protein 20</fullName>
    </recommendedName>
</protein>
<dbReference type="InterPro" id="IPR027917">
    <property type="entry name" value="MITRAC7/Phoenixin"/>
</dbReference>
<evidence type="ECO:0000313" key="4">
    <source>
        <dbReference type="Proteomes" id="UP001286313"/>
    </source>
</evidence>
<keyword evidence="4" id="KW-1185">Reference proteome</keyword>
<keyword evidence="2" id="KW-0472">Membrane</keyword>
<dbReference type="Pfam" id="PF15061">
    <property type="entry name" value="MITRAC7_Phoenixin"/>
    <property type="match status" value="1"/>
</dbReference>
<gene>
    <name evidence="3" type="ORF">Pcinc_008438</name>
</gene>
<dbReference type="Proteomes" id="UP001286313">
    <property type="component" value="Unassembled WGS sequence"/>
</dbReference>
<evidence type="ECO:0000256" key="2">
    <source>
        <dbReference type="SAM" id="Phobius"/>
    </source>
</evidence>
<dbReference type="PANTHER" id="PTHR34923:SF1">
    <property type="entry name" value="SMALL INTEGRAL MEMBRANE PROTEIN 20"/>
    <property type="match status" value="1"/>
</dbReference>
<feature type="region of interest" description="Disordered" evidence="1">
    <location>
        <begin position="99"/>
        <end position="122"/>
    </location>
</feature>
<organism evidence="3 4">
    <name type="scientific">Petrolisthes cinctipes</name>
    <name type="common">Flat porcelain crab</name>
    <dbReference type="NCBI Taxonomy" id="88211"/>
    <lineage>
        <taxon>Eukaryota</taxon>
        <taxon>Metazoa</taxon>
        <taxon>Ecdysozoa</taxon>
        <taxon>Arthropoda</taxon>
        <taxon>Crustacea</taxon>
        <taxon>Multicrustacea</taxon>
        <taxon>Malacostraca</taxon>
        <taxon>Eumalacostraca</taxon>
        <taxon>Eucarida</taxon>
        <taxon>Decapoda</taxon>
        <taxon>Pleocyemata</taxon>
        <taxon>Anomura</taxon>
        <taxon>Galatheoidea</taxon>
        <taxon>Porcellanidae</taxon>
        <taxon>Petrolisthes</taxon>
    </lineage>
</organism>
<proteinExistence type="predicted"/>
<keyword evidence="2" id="KW-0812">Transmembrane</keyword>
<reference evidence="3" key="1">
    <citation type="submission" date="2023-10" db="EMBL/GenBank/DDBJ databases">
        <title>Genome assemblies of two species of porcelain crab, Petrolisthes cinctipes and Petrolisthes manimaculis (Anomura: Porcellanidae).</title>
        <authorList>
            <person name="Angst P."/>
        </authorList>
    </citation>
    <scope>NUCLEOTIDE SEQUENCE</scope>
    <source>
        <strain evidence="3">PB745_01</strain>
        <tissue evidence="3">Gill</tissue>
    </source>
</reference>
<evidence type="ECO:0000313" key="3">
    <source>
        <dbReference type="EMBL" id="KAK3887435.1"/>
    </source>
</evidence>